<accession>W1P1D3</accession>
<proteinExistence type="predicted"/>
<dbReference type="Proteomes" id="UP000017836">
    <property type="component" value="Unassembled WGS sequence"/>
</dbReference>
<dbReference type="EMBL" id="KI394743">
    <property type="protein sequence ID" value="ERN01718.1"/>
    <property type="molecule type" value="Genomic_DNA"/>
</dbReference>
<reference evidence="2" key="1">
    <citation type="journal article" date="2013" name="Science">
        <title>The Amborella genome and the evolution of flowering plants.</title>
        <authorList>
            <consortium name="Amborella Genome Project"/>
        </authorList>
    </citation>
    <scope>NUCLEOTIDE SEQUENCE [LARGE SCALE GENOMIC DNA]</scope>
</reference>
<dbReference type="HOGENOM" id="CLU_2765264_0_0_1"/>
<dbReference type="Gramene" id="ERN01718">
    <property type="protein sequence ID" value="ERN01718"/>
    <property type="gene ID" value="AMTR_s00097p00015030"/>
</dbReference>
<name>W1P1D3_AMBTC</name>
<organism evidence="1 2">
    <name type="scientific">Amborella trichopoda</name>
    <dbReference type="NCBI Taxonomy" id="13333"/>
    <lineage>
        <taxon>Eukaryota</taxon>
        <taxon>Viridiplantae</taxon>
        <taxon>Streptophyta</taxon>
        <taxon>Embryophyta</taxon>
        <taxon>Tracheophyta</taxon>
        <taxon>Spermatophyta</taxon>
        <taxon>Magnoliopsida</taxon>
        <taxon>Amborellales</taxon>
        <taxon>Amborellaceae</taxon>
        <taxon>Amborella</taxon>
    </lineage>
</organism>
<gene>
    <name evidence="1" type="ORF">AMTR_s00097p00015030</name>
</gene>
<protein>
    <submittedName>
        <fullName evidence="1">Uncharacterized protein</fullName>
    </submittedName>
</protein>
<keyword evidence="2" id="KW-1185">Reference proteome</keyword>
<feature type="non-terminal residue" evidence="1">
    <location>
        <position position="1"/>
    </location>
</feature>
<evidence type="ECO:0000313" key="1">
    <source>
        <dbReference type="EMBL" id="ERN01718.1"/>
    </source>
</evidence>
<sequence length="70" mass="7335">KATLPLTIPRRIFKSSAKDSAYRPTGIALQGSPPQSIHCGGLHQRHEPLGCASAALLWVGKRAEGTGADS</sequence>
<evidence type="ECO:0000313" key="2">
    <source>
        <dbReference type="Proteomes" id="UP000017836"/>
    </source>
</evidence>
<dbReference type="AlphaFoldDB" id="W1P1D3"/>